<dbReference type="InterPro" id="IPR051010">
    <property type="entry name" value="BCAA_transport"/>
</dbReference>
<dbReference type="Proteomes" id="UP001401887">
    <property type="component" value="Unassembled WGS sequence"/>
</dbReference>
<dbReference type="PANTHER" id="PTHR30483">
    <property type="entry name" value="LEUCINE-SPECIFIC-BINDING PROTEIN"/>
    <property type="match status" value="1"/>
</dbReference>
<dbReference type="SUPFAM" id="SSF53822">
    <property type="entry name" value="Periplasmic binding protein-like I"/>
    <property type="match status" value="1"/>
</dbReference>
<keyword evidence="3 5" id="KW-0732">Signal</keyword>
<evidence type="ECO:0000313" key="7">
    <source>
        <dbReference type="EMBL" id="GAA5514956.1"/>
    </source>
</evidence>
<comment type="caution">
    <text evidence="7">The sequence shown here is derived from an EMBL/GenBank/DDBJ whole genome shotgun (WGS) entry which is preliminary data.</text>
</comment>
<sequence>MRQTLLLSLALALPLSALSGAHAQGTIKIGAITSVTGRFAEFGKMQLAGFRVGVDEVNRRGGVLGRKIELVIEDNASDVNKGLAAAERLVNAGVPLVLNEYSSSLVKAQAQYLARQKVPALVFSSSGDDITKPGSDYIFRLNQPATEYARAILNIFRDNKFKNMAIIAGTGAFEKSVADAAQDIARDYGITVVEDQRYDKGLTDFRPVLNRIKAKNPDGILMVSYAEDSVALMRQAREVGVKPRLFAGGAAGFALPEFVKDAGNAAENVVTATAWIPQLRYPGTQKLNVELKKALGGQDPSYHAAQAYAAVLAAAEAIRKAGSTDREKVKAALNTLNMQTAFGPIQFKDYSGFRNQNPLTMIAQQVQGGAFVPVYPKGVVPRPIKFER</sequence>
<proteinExistence type="inferred from homology"/>
<dbReference type="PANTHER" id="PTHR30483:SF37">
    <property type="entry name" value="ABC TRANSPORTER SUBSTRATE-BINDING PROTEIN"/>
    <property type="match status" value="1"/>
</dbReference>
<evidence type="ECO:0000256" key="3">
    <source>
        <dbReference type="ARBA" id="ARBA00022729"/>
    </source>
</evidence>
<dbReference type="InterPro" id="IPR028081">
    <property type="entry name" value="Leu-bd"/>
</dbReference>
<dbReference type="InterPro" id="IPR028082">
    <property type="entry name" value="Peripla_BP_I"/>
</dbReference>
<dbReference type="InterPro" id="IPR000709">
    <property type="entry name" value="Leu_Ile_Val-bd"/>
</dbReference>
<dbReference type="Gene3D" id="3.40.50.2300">
    <property type="match status" value="2"/>
</dbReference>
<feature type="domain" description="Leucine-binding protein" evidence="6">
    <location>
        <begin position="26"/>
        <end position="368"/>
    </location>
</feature>
<evidence type="ECO:0000256" key="4">
    <source>
        <dbReference type="ARBA" id="ARBA00022970"/>
    </source>
</evidence>
<keyword evidence="2" id="KW-0813">Transport</keyword>
<dbReference type="EMBL" id="BAABRP010000029">
    <property type="protein sequence ID" value="GAA5514956.1"/>
    <property type="molecule type" value="Genomic_DNA"/>
</dbReference>
<name>A0ABP9WD36_9DEIO</name>
<dbReference type="RefSeq" id="WP_345468267.1">
    <property type="nucleotide sequence ID" value="NZ_BAABRP010000029.1"/>
</dbReference>
<organism evidence="7 8">
    <name type="scientific">Deinococcus carri</name>
    <dbReference type="NCBI Taxonomy" id="1211323"/>
    <lineage>
        <taxon>Bacteria</taxon>
        <taxon>Thermotogati</taxon>
        <taxon>Deinococcota</taxon>
        <taxon>Deinococci</taxon>
        <taxon>Deinococcales</taxon>
        <taxon>Deinococcaceae</taxon>
        <taxon>Deinococcus</taxon>
    </lineage>
</organism>
<evidence type="ECO:0000259" key="6">
    <source>
        <dbReference type="Pfam" id="PF13458"/>
    </source>
</evidence>
<feature type="chain" id="PRO_5047046211" evidence="5">
    <location>
        <begin position="24"/>
        <end position="388"/>
    </location>
</feature>
<protein>
    <submittedName>
        <fullName evidence="7">Leucine-, isoleucine-, valine-, threonine-, and alanine-binding protein</fullName>
    </submittedName>
</protein>
<evidence type="ECO:0000313" key="8">
    <source>
        <dbReference type="Proteomes" id="UP001401887"/>
    </source>
</evidence>
<keyword evidence="8" id="KW-1185">Reference proteome</keyword>
<evidence type="ECO:0000256" key="2">
    <source>
        <dbReference type="ARBA" id="ARBA00022448"/>
    </source>
</evidence>
<dbReference type="Pfam" id="PF13458">
    <property type="entry name" value="Peripla_BP_6"/>
    <property type="match status" value="1"/>
</dbReference>
<feature type="signal peptide" evidence="5">
    <location>
        <begin position="1"/>
        <end position="23"/>
    </location>
</feature>
<accession>A0ABP9WD36</accession>
<comment type="similarity">
    <text evidence="1">Belongs to the leucine-binding protein family.</text>
</comment>
<evidence type="ECO:0000256" key="1">
    <source>
        <dbReference type="ARBA" id="ARBA00010062"/>
    </source>
</evidence>
<dbReference type="PRINTS" id="PR00337">
    <property type="entry name" value="LEUILEVALBP"/>
</dbReference>
<dbReference type="CDD" id="cd19982">
    <property type="entry name" value="PBP1_ABC_ligand_binding-like"/>
    <property type="match status" value="1"/>
</dbReference>
<reference evidence="7 8" key="1">
    <citation type="submission" date="2024-02" db="EMBL/GenBank/DDBJ databases">
        <title>Deinococcus carri NBRC 110142.</title>
        <authorList>
            <person name="Ichikawa N."/>
            <person name="Katano-Makiyama Y."/>
            <person name="Hidaka K."/>
        </authorList>
    </citation>
    <scope>NUCLEOTIDE SEQUENCE [LARGE SCALE GENOMIC DNA]</scope>
    <source>
        <strain evidence="7 8">NBRC 110142</strain>
    </source>
</reference>
<evidence type="ECO:0000256" key="5">
    <source>
        <dbReference type="SAM" id="SignalP"/>
    </source>
</evidence>
<gene>
    <name evidence="7" type="primary">braC_2</name>
    <name evidence="7" type="ORF">Dcar01_03720</name>
</gene>
<keyword evidence="4" id="KW-0029">Amino-acid transport</keyword>